<evidence type="ECO:0000313" key="1">
    <source>
        <dbReference type="EMBL" id="WAJ27704.1"/>
    </source>
</evidence>
<keyword evidence="2" id="KW-1185">Reference proteome</keyword>
<reference evidence="1" key="1">
    <citation type="submission" date="2022-11" db="EMBL/GenBank/DDBJ databases">
        <title>beta-Carotene-producing bacterium, Jeongeuplla avenae sp. nov., alleviates the salt stress of Arabidopsis seedlings.</title>
        <authorList>
            <person name="Jiang L."/>
            <person name="Lee J."/>
        </authorList>
    </citation>
    <scope>NUCLEOTIDE SEQUENCE</scope>
    <source>
        <strain evidence="1">DY_R2A_6</strain>
    </source>
</reference>
<organism evidence="1 2">
    <name type="scientific">Antarcticirhabdus aurantiaca</name>
    <dbReference type="NCBI Taxonomy" id="2606717"/>
    <lineage>
        <taxon>Bacteria</taxon>
        <taxon>Pseudomonadati</taxon>
        <taxon>Pseudomonadota</taxon>
        <taxon>Alphaproteobacteria</taxon>
        <taxon>Hyphomicrobiales</taxon>
        <taxon>Aurantimonadaceae</taxon>
        <taxon>Antarcticirhabdus</taxon>
    </lineage>
</organism>
<protein>
    <submittedName>
        <fullName evidence="1">Pitrilysin family protein</fullName>
    </submittedName>
</protein>
<name>A0ACD4NLJ8_9HYPH</name>
<dbReference type="EMBL" id="CP113520">
    <property type="protein sequence ID" value="WAJ27704.1"/>
    <property type="molecule type" value="Genomic_DNA"/>
</dbReference>
<accession>A0ACD4NLJ8</accession>
<gene>
    <name evidence="1" type="ORF">OXU80_23140</name>
</gene>
<proteinExistence type="predicted"/>
<sequence>MQATRRDPAAPRRRAPALLLAAALLCAAAPAALAQGPAVPPPAPAFEGVPEPVKPGLPGLTNFTLPNGLEVLILPDRRAPVVTQMVYYKVGAADEPAGFSGVAHFLEHLMFKGTKTHPEGEFSAAVAAIGGQENAFTTADYTGYYQQVPADALEMVMRFEADRMENLVLTEEVVAPERDVVLQERRQRVDDEPQSRLSESVQATLFANSPYGTPVIGWESEIQALTKDDAIAFYDRYYTPNNAVLVIAGDVDPAEARRLAEEIYGPLKRRAEPPPRVRPAEPEPRTERSVTLRDPRVTEPSFSTTWLVPSERTAPGNEAAALDVLSDILGSGTTSRLYRALVVGQGIAAGAGAYYSGSPREEAQFGVYGMPRGEATLTQVQDAIDAEIERVIAEPVSAAELERAKNRVRKTMIYLADSQTAMARRYAAALATGRTVADVDQWPDRIEAVTSADVQAVARKYLRPERSVSAYLLPPAGEPETTTAPPATAGATPPPSPDTGTEDDAPAAHPESRT</sequence>
<dbReference type="Proteomes" id="UP001163223">
    <property type="component" value="Chromosome"/>
</dbReference>
<evidence type="ECO:0000313" key="2">
    <source>
        <dbReference type="Proteomes" id="UP001163223"/>
    </source>
</evidence>